<accession>A0ABS1HFL5</accession>
<keyword evidence="1" id="KW-0732">Signal</keyword>
<evidence type="ECO:0000313" key="4">
    <source>
        <dbReference type="Proteomes" id="UP000605676"/>
    </source>
</evidence>
<protein>
    <submittedName>
        <fullName evidence="3">DUF2807 domain-containing protein</fullName>
    </submittedName>
</protein>
<evidence type="ECO:0000313" key="3">
    <source>
        <dbReference type="EMBL" id="MBK3516438.1"/>
    </source>
</evidence>
<comment type="caution">
    <text evidence="3">The sequence shown here is derived from an EMBL/GenBank/DDBJ whole genome shotgun (WGS) entry which is preliminary data.</text>
</comment>
<evidence type="ECO:0000259" key="2">
    <source>
        <dbReference type="Pfam" id="PF10988"/>
    </source>
</evidence>
<name>A0ABS1HFL5_9BACT</name>
<feature type="chain" id="PRO_5045912610" evidence="1">
    <location>
        <begin position="20"/>
        <end position="229"/>
    </location>
</feature>
<keyword evidence="4" id="KW-1185">Reference proteome</keyword>
<evidence type="ECO:0000256" key="1">
    <source>
        <dbReference type="SAM" id="SignalP"/>
    </source>
</evidence>
<feature type="signal peptide" evidence="1">
    <location>
        <begin position="1"/>
        <end position="19"/>
    </location>
</feature>
<dbReference type="Gene3D" id="2.160.20.120">
    <property type="match status" value="1"/>
</dbReference>
<dbReference type="PANTHER" id="PTHR39200">
    <property type="entry name" value="HYPOTHETICAL EXPORTED PROTEIN"/>
    <property type="match status" value="1"/>
</dbReference>
<dbReference type="InterPro" id="IPR021255">
    <property type="entry name" value="DUF2807"/>
</dbReference>
<dbReference type="Proteomes" id="UP000605676">
    <property type="component" value="Unassembled WGS sequence"/>
</dbReference>
<organism evidence="3 4">
    <name type="scientific">Carboxylicivirga marina</name>
    <dbReference type="NCBI Taxonomy" id="2800988"/>
    <lineage>
        <taxon>Bacteria</taxon>
        <taxon>Pseudomonadati</taxon>
        <taxon>Bacteroidota</taxon>
        <taxon>Bacteroidia</taxon>
        <taxon>Marinilabiliales</taxon>
        <taxon>Marinilabiliaceae</taxon>
        <taxon>Carboxylicivirga</taxon>
    </lineage>
</organism>
<dbReference type="Pfam" id="PF10988">
    <property type="entry name" value="DUF2807"/>
    <property type="match status" value="1"/>
</dbReference>
<sequence>MRKTILLALVVLSASIATAQEKETRQVDDFSGISVSSGIDLYLTQSSENSLEVECRKGDIHKLITEVEGSTLKIYMKGNSSWNWNSKTVPKVYVSFKQVEKLMASGGSDVYGQNVIKQDYLKLSTSGGADVYVEVNTKVLKMTTSGGSDIKIKGTTDKLTASSSGGSDISARELKAQTVKVTTSGGSDAIVWAEKEIVANASGGSDITYLGNPEIKQLNESGAGDISHR</sequence>
<dbReference type="PANTHER" id="PTHR39200:SF1">
    <property type="entry name" value="AUTO-TRANSPORTER ADHESIN HEAD GIN DOMAIN-CONTAINING PROTEIN-RELATED"/>
    <property type="match status" value="1"/>
</dbReference>
<dbReference type="RefSeq" id="WP_200463669.1">
    <property type="nucleotide sequence ID" value="NZ_JAENRR010000006.1"/>
</dbReference>
<proteinExistence type="predicted"/>
<feature type="domain" description="Putative auto-transporter adhesin head GIN" evidence="2">
    <location>
        <begin position="29"/>
        <end position="213"/>
    </location>
</feature>
<gene>
    <name evidence="3" type="ORF">JIV24_03730</name>
</gene>
<dbReference type="EMBL" id="JAENRR010000006">
    <property type="protein sequence ID" value="MBK3516438.1"/>
    <property type="molecule type" value="Genomic_DNA"/>
</dbReference>
<reference evidence="3 4" key="1">
    <citation type="submission" date="2021-01" db="EMBL/GenBank/DDBJ databases">
        <title>Carboxyliciviraga sp.nov., isolated from coastal sediments.</title>
        <authorList>
            <person name="Lu D."/>
            <person name="Zhang T."/>
        </authorList>
    </citation>
    <scope>NUCLEOTIDE SEQUENCE [LARGE SCALE GENOMIC DNA]</scope>
    <source>
        <strain evidence="3 4">N1Y132</strain>
    </source>
</reference>